<keyword evidence="1" id="KW-0732">Signal</keyword>
<reference evidence="4" key="1">
    <citation type="submission" date="2012-12" db="EMBL/GenBank/DDBJ databases">
        <authorList>
            <person name="Hellsten U."/>
            <person name="Grimwood J."/>
            <person name="Chapman J.A."/>
            <person name="Shapiro H."/>
            <person name="Aerts A."/>
            <person name="Otillar R.P."/>
            <person name="Terry A.Y."/>
            <person name="Boore J.L."/>
            <person name="Simakov O."/>
            <person name="Marletaz F."/>
            <person name="Cho S.-J."/>
            <person name="Edsinger-Gonzales E."/>
            <person name="Havlak P."/>
            <person name="Kuo D.-H."/>
            <person name="Larsson T."/>
            <person name="Lv J."/>
            <person name="Arendt D."/>
            <person name="Savage R."/>
            <person name="Osoegawa K."/>
            <person name="de Jong P."/>
            <person name="Lindberg D.R."/>
            <person name="Seaver E.C."/>
            <person name="Weisblat D.A."/>
            <person name="Putnam N.H."/>
            <person name="Grigoriev I.V."/>
            <person name="Rokhsar D.S."/>
        </authorList>
    </citation>
    <scope>NUCLEOTIDE SEQUENCE</scope>
</reference>
<evidence type="ECO:0000313" key="3">
    <source>
        <dbReference type="EnsemblMetazoa" id="HelroP183424"/>
    </source>
</evidence>
<dbReference type="RefSeq" id="XP_009010707.1">
    <property type="nucleotide sequence ID" value="XM_009012459.1"/>
</dbReference>
<dbReference type="HOGENOM" id="CLU_1908955_0_0_1"/>
<evidence type="ECO:0008006" key="5">
    <source>
        <dbReference type="Google" id="ProtNLM"/>
    </source>
</evidence>
<protein>
    <recommendedName>
        <fullName evidence="5">Thyroglobulin type-1 domain-containing protein</fullName>
    </recommendedName>
</protein>
<reference evidence="2 4" key="2">
    <citation type="journal article" date="2013" name="Nature">
        <title>Insights into bilaterian evolution from three spiralian genomes.</title>
        <authorList>
            <person name="Simakov O."/>
            <person name="Marletaz F."/>
            <person name="Cho S.J."/>
            <person name="Edsinger-Gonzales E."/>
            <person name="Havlak P."/>
            <person name="Hellsten U."/>
            <person name="Kuo D.H."/>
            <person name="Larsson T."/>
            <person name="Lv J."/>
            <person name="Arendt D."/>
            <person name="Savage R."/>
            <person name="Osoegawa K."/>
            <person name="de Jong P."/>
            <person name="Grimwood J."/>
            <person name="Chapman J.A."/>
            <person name="Shapiro H."/>
            <person name="Aerts A."/>
            <person name="Otillar R.P."/>
            <person name="Terry A.Y."/>
            <person name="Boore J.L."/>
            <person name="Grigoriev I.V."/>
            <person name="Lindberg D.R."/>
            <person name="Seaver E.C."/>
            <person name="Weisblat D.A."/>
            <person name="Putnam N.H."/>
            <person name="Rokhsar D.S."/>
        </authorList>
    </citation>
    <scope>NUCLEOTIDE SEQUENCE</scope>
</reference>
<dbReference type="KEGG" id="hro:HELRODRAFT_183424"/>
<name>T1FJM4_HELRO</name>
<feature type="signal peptide" evidence="1">
    <location>
        <begin position="1"/>
        <end position="21"/>
    </location>
</feature>
<feature type="chain" id="PRO_5010980688" description="Thyroglobulin type-1 domain-containing protein" evidence="1">
    <location>
        <begin position="22"/>
        <end position="133"/>
    </location>
</feature>
<dbReference type="EnsemblMetazoa" id="HelroT183424">
    <property type="protein sequence ID" value="HelroP183424"/>
    <property type="gene ID" value="HelroG183424"/>
</dbReference>
<gene>
    <name evidence="3" type="primary">20209023</name>
    <name evidence="2" type="ORF">HELRODRAFT_183424</name>
</gene>
<dbReference type="InParanoid" id="T1FJM4"/>
<organism evidence="3 4">
    <name type="scientific">Helobdella robusta</name>
    <name type="common">Californian leech</name>
    <dbReference type="NCBI Taxonomy" id="6412"/>
    <lineage>
        <taxon>Eukaryota</taxon>
        <taxon>Metazoa</taxon>
        <taxon>Spiralia</taxon>
        <taxon>Lophotrochozoa</taxon>
        <taxon>Annelida</taxon>
        <taxon>Clitellata</taxon>
        <taxon>Hirudinea</taxon>
        <taxon>Rhynchobdellida</taxon>
        <taxon>Glossiphoniidae</taxon>
        <taxon>Helobdella</taxon>
    </lineage>
</organism>
<evidence type="ECO:0000256" key="1">
    <source>
        <dbReference type="SAM" id="SignalP"/>
    </source>
</evidence>
<accession>T1FJM4</accession>
<dbReference type="CTD" id="20209023"/>
<dbReference type="GeneID" id="20209023"/>
<evidence type="ECO:0000313" key="2">
    <source>
        <dbReference type="EMBL" id="ESO11184.1"/>
    </source>
</evidence>
<dbReference type="EMBL" id="AMQM01008755">
    <property type="status" value="NOT_ANNOTATED_CDS"/>
    <property type="molecule type" value="Genomic_DNA"/>
</dbReference>
<sequence length="133" mass="15056">MIKVIVLVAVLVVLICSECKSVDEDGGPDGGDFNSARVKREFEPPKIKGCPRGESFSFRDETCVSDSSSSPSCQYYWMMNACWCKCKIIQLRTTSKKFVRETEIVIRPSCIELYMVLDWVQLLSNKKLLSNSN</sequence>
<dbReference type="EMBL" id="KB095847">
    <property type="protein sequence ID" value="ESO11184.1"/>
    <property type="molecule type" value="Genomic_DNA"/>
</dbReference>
<reference evidence="3" key="3">
    <citation type="submission" date="2015-06" db="UniProtKB">
        <authorList>
            <consortium name="EnsemblMetazoa"/>
        </authorList>
    </citation>
    <scope>IDENTIFICATION</scope>
</reference>
<proteinExistence type="predicted"/>
<keyword evidence="4" id="KW-1185">Reference proteome</keyword>
<evidence type="ECO:0000313" key="4">
    <source>
        <dbReference type="Proteomes" id="UP000015101"/>
    </source>
</evidence>
<dbReference type="AlphaFoldDB" id="T1FJM4"/>
<dbReference type="Proteomes" id="UP000015101">
    <property type="component" value="Unassembled WGS sequence"/>
</dbReference>